<keyword evidence="1" id="KW-1003">Cell membrane</keyword>
<keyword evidence="4" id="KW-1185">Reference proteome</keyword>
<dbReference type="Pfam" id="PF03616">
    <property type="entry name" value="Glt_symporter"/>
    <property type="match status" value="1"/>
</dbReference>
<comment type="similarity">
    <text evidence="1">Belongs to the glutamate:Na(+) symporter (ESS) (TC 2.A.27) family.</text>
</comment>
<dbReference type="PANTHER" id="PTHR36178:SF1">
    <property type="entry name" value="SODIUM_GLUTAMATE SYMPORTER"/>
    <property type="match status" value="1"/>
</dbReference>
<dbReference type="InterPro" id="IPR004445">
    <property type="entry name" value="GltS"/>
</dbReference>
<feature type="transmembrane region" description="Helical" evidence="1">
    <location>
        <begin position="43"/>
        <end position="64"/>
    </location>
</feature>
<comment type="subcellular location">
    <subcellularLocation>
        <location evidence="1">Cell membrane</location>
        <topology evidence="1">Multi-pass membrane protein</topology>
    </subcellularLocation>
</comment>
<keyword evidence="1" id="KW-0472">Membrane</keyword>
<evidence type="ECO:0000313" key="3">
    <source>
        <dbReference type="EMBL" id="MBM6913446.1"/>
    </source>
</evidence>
<dbReference type="EMBL" id="JACJLA010000020">
    <property type="protein sequence ID" value="MBM6913446.1"/>
    <property type="molecule type" value="Genomic_DNA"/>
</dbReference>
<keyword evidence="1" id="KW-0813">Transport</keyword>
<accession>A0ABS2GGZ0</accession>
<keyword evidence="1" id="KW-0812">Transmembrane</keyword>
<feature type="transmembrane region" description="Helical" evidence="1">
    <location>
        <begin position="76"/>
        <end position="97"/>
    </location>
</feature>
<feature type="transmembrane region" description="Helical" evidence="1">
    <location>
        <begin position="12"/>
        <end position="34"/>
    </location>
</feature>
<feature type="transmembrane region" description="Helical" evidence="1">
    <location>
        <begin position="282"/>
        <end position="306"/>
    </location>
</feature>
<feature type="transmembrane region" description="Helical" evidence="1">
    <location>
        <begin position="312"/>
        <end position="335"/>
    </location>
</feature>
<proteinExistence type="inferred from homology"/>
<keyword evidence="1" id="KW-0406">Ion transport</keyword>
<evidence type="ECO:0000313" key="4">
    <source>
        <dbReference type="Proteomes" id="UP000707138"/>
    </source>
</evidence>
<dbReference type="PANTHER" id="PTHR36178">
    <property type="entry name" value="SLR0625 PROTEIN"/>
    <property type="match status" value="1"/>
</dbReference>
<dbReference type="RefSeq" id="WP_205088353.1">
    <property type="nucleotide sequence ID" value="NZ_JACJLA010000020.1"/>
</dbReference>
<dbReference type="NCBIfam" id="TIGR00210">
    <property type="entry name" value="gltS"/>
    <property type="match status" value="1"/>
</dbReference>
<evidence type="ECO:0000256" key="2">
    <source>
        <dbReference type="NCBIfam" id="TIGR00210"/>
    </source>
</evidence>
<organism evidence="3 4">
    <name type="scientific">Veillonella magna</name>
    <dbReference type="NCBI Taxonomy" id="464322"/>
    <lineage>
        <taxon>Bacteria</taxon>
        <taxon>Bacillati</taxon>
        <taxon>Bacillota</taxon>
        <taxon>Negativicutes</taxon>
        <taxon>Veillonellales</taxon>
        <taxon>Veillonellaceae</taxon>
        <taxon>Veillonella</taxon>
    </lineage>
</organism>
<dbReference type="HAMAP" id="MF_02062">
    <property type="entry name" value="GltS"/>
    <property type="match status" value="1"/>
</dbReference>
<protein>
    <recommendedName>
        <fullName evidence="1 2">Sodium/glutamate symporter</fullName>
    </recommendedName>
</protein>
<reference evidence="3 4" key="1">
    <citation type="journal article" date="2021" name="Sci. Rep.">
        <title>The distribution of antibiotic resistance genes in chicken gut microbiota commensals.</title>
        <authorList>
            <person name="Juricova H."/>
            <person name="Matiasovicova J."/>
            <person name="Kubasova T."/>
            <person name="Cejkova D."/>
            <person name="Rychlik I."/>
        </authorList>
    </citation>
    <scope>NUCLEOTIDE SEQUENCE [LARGE SCALE GENOMIC DNA]</scope>
    <source>
        <strain evidence="3 4">An537</strain>
    </source>
</reference>
<sequence>MTFGIEKGVYTLSLGMEATLAWAIILLLIGRWLVQRVYVLQRFCIPAPVVGGLLFSLLTLFLHQTGLMAVKMTTTFQTPLMLGFFTTIGLIASLKLVKKGGKILFFYWLLCSILALMQNSIGVFLAEVLDIHPLLGVLMGAVSMEGGHGAAGAFGPEVEAMGIYGATAVAMAAATFGLVSGGLIGGPIANYLIKKGNLTSTELDENPDAVTEEAVEGTHMTAPLFMQHAAIITVCMTVGLWVATTLKASLAIALPSYVGAMFFAVVVRNLNDHFHWMKLDNGIINFIGEICLGIFLSMALMTLRLWELADLALPMIIVLAAQVLFMVFYTVVIAFRVLGKTYDAAIICAGMAGHGLGATPNAIANMTAVTERFGPSTKAFLVVPLCGAFLIDLFGIPCITWFINYFAP</sequence>
<feature type="transmembrane region" description="Helical" evidence="1">
    <location>
        <begin position="250"/>
        <end position="270"/>
    </location>
</feature>
<keyword evidence="1" id="KW-0915">Sodium</keyword>
<keyword evidence="1" id="KW-1133">Transmembrane helix</keyword>
<keyword evidence="1" id="KW-0739">Sodium transport</keyword>
<evidence type="ECO:0000256" key="1">
    <source>
        <dbReference type="HAMAP-Rule" id="MF_02062"/>
    </source>
</evidence>
<feature type="transmembrane region" description="Helical" evidence="1">
    <location>
        <begin position="379"/>
        <end position="403"/>
    </location>
</feature>
<name>A0ABS2GGZ0_9FIRM</name>
<comment type="function">
    <text evidence="1">Catalyzes the sodium-dependent transport of glutamate.</text>
</comment>
<dbReference type="Proteomes" id="UP000707138">
    <property type="component" value="Unassembled WGS sequence"/>
</dbReference>
<feature type="transmembrane region" description="Helical" evidence="1">
    <location>
        <begin position="224"/>
        <end position="244"/>
    </location>
</feature>
<comment type="caution">
    <text evidence="3">The sequence shown here is derived from an EMBL/GenBank/DDBJ whole genome shotgun (WGS) entry which is preliminary data.</text>
</comment>
<keyword evidence="1" id="KW-0029">Amino-acid transport</keyword>
<feature type="transmembrane region" description="Helical" evidence="1">
    <location>
        <begin position="104"/>
        <end position="126"/>
    </location>
</feature>
<gene>
    <name evidence="3" type="primary">gltS</name>
    <name evidence="3" type="ORF">H6A01_08975</name>
</gene>
<feature type="transmembrane region" description="Helical" evidence="1">
    <location>
        <begin position="163"/>
        <end position="185"/>
    </location>
</feature>
<keyword evidence="1" id="KW-0769">Symport</keyword>